<name>A0ABY2UJ50_9GAMM</name>
<dbReference type="Proteomes" id="UP000306791">
    <property type="component" value="Unassembled WGS sequence"/>
</dbReference>
<keyword evidence="1" id="KW-0812">Transmembrane</keyword>
<reference evidence="2 3" key="1">
    <citation type="submission" date="2019-05" db="EMBL/GenBank/DDBJ databases">
        <title>Microbulbifer harenosus sp. nov., an alginate-degrading bacterium isolated from coastal sand.</title>
        <authorList>
            <person name="Huang H."/>
            <person name="Mo K."/>
            <person name="Bao S."/>
        </authorList>
    </citation>
    <scope>NUCLEOTIDE SEQUENCE [LARGE SCALE GENOMIC DNA]</scope>
    <source>
        <strain evidence="2 3">HB161719</strain>
    </source>
</reference>
<dbReference type="Pfam" id="PF03203">
    <property type="entry name" value="MerC"/>
    <property type="match status" value="1"/>
</dbReference>
<sequence length="79" mass="8412">MLHLVLLALAVLIALVSFPAACRQHRRPAVMIAGFSGVSILMLAVALGLEGHWELVVSTIGASLLVAAHWANRRLLCSD</sequence>
<dbReference type="EMBL" id="VANI01000007">
    <property type="protein sequence ID" value="TLM78141.1"/>
    <property type="molecule type" value="Genomic_DNA"/>
</dbReference>
<accession>A0ABY2UJ50</accession>
<evidence type="ECO:0000256" key="1">
    <source>
        <dbReference type="SAM" id="Phobius"/>
    </source>
</evidence>
<dbReference type="InterPro" id="IPR004891">
    <property type="entry name" value="Mercury-R_MerC"/>
</dbReference>
<comment type="caution">
    <text evidence="2">The sequence shown here is derived from an EMBL/GenBank/DDBJ whole genome shotgun (WGS) entry which is preliminary data.</text>
</comment>
<feature type="transmembrane region" description="Helical" evidence="1">
    <location>
        <begin position="55"/>
        <end position="71"/>
    </location>
</feature>
<keyword evidence="1" id="KW-1133">Transmembrane helix</keyword>
<keyword evidence="1" id="KW-0472">Membrane</keyword>
<protein>
    <submittedName>
        <fullName evidence="2">MerC domain-containing protein</fullName>
    </submittedName>
</protein>
<feature type="transmembrane region" description="Helical" evidence="1">
    <location>
        <begin position="29"/>
        <end position="48"/>
    </location>
</feature>
<gene>
    <name evidence="2" type="ORF">FDY93_06870</name>
</gene>
<evidence type="ECO:0000313" key="2">
    <source>
        <dbReference type="EMBL" id="TLM78141.1"/>
    </source>
</evidence>
<proteinExistence type="predicted"/>
<evidence type="ECO:0000313" key="3">
    <source>
        <dbReference type="Proteomes" id="UP000306791"/>
    </source>
</evidence>
<organism evidence="2 3">
    <name type="scientific">Microbulbifer harenosus</name>
    <dbReference type="NCBI Taxonomy" id="2576840"/>
    <lineage>
        <taxon>Bacteria</taxon>
        <taxon>Pseudomonadati</taxon>
        <taxon>Pseudomonadota</taxon>
        <taxon>Gammaproteobacteria</taxon>
        <taxon>Cellvibrionales</taxon>
        <taxon>Microbulbiferaceae</taxon>
        <taxon>Microbulbifer</taxon>
    </lineage>
</organism>
<keyword evidence="3" id="KW-1185">Reference proteome</keyword>